<evidence type="ECO:0000256" key="2">
    <source>
        <dbReference type="SAM" id="SignalP"/>
    </source>
</evidence>
<dbReference type="GO" id="GO:0003677">
    <property type="term" value="F:DNA binding"/>
    <property type="evidence" value="ECO:0007669"/>
    <property type="project" value="InterPro"/>
</dbReference>
<dbReference type="Gramene" id="Kaladp0674s0033.1.v1.1">
    <property type="protein sequence ID" value="Kaladp0674s0033.1.v1.1"/>
    <property type="gene ID" value="Kaladp0674s0033.v1.1"/>
</dbReference>
<reference evidence="3" key="1">
    <citation type="submission" date="2021-01" db="UniProtKB">
        <authorList>
            <consortium name="EnsemblPlants"/>
        </authorList>
    </citation>
    <scope>IDENTIFICATION</scope>
</reference>
<feature type="chain" id="PRO_5029758274" evidence="2">
    <location>
        <begin position="23"/>
        <end position="209"/>
    </location>
</feature>
<dbReference type="Proteomes" id="UP000594263">
    <property type="component" value="Unplaced"/>
</dbReference>
<keyword evidence="2" id="KW-0732">Signal</keyword>
<protein>
    <submittedName>
        <fullName evidence="3">Uncharacterized protein</fullName>
    </submittedName>
</protein>
<proteinExistence type="predicted"/>
<evidence type="ECO:0000256" key="1">
    <source>
        <dbReference type="SAM" id="MobiDB-lite"/>
    </source>
</evidence>
<evidence type="ECO:0000313" key="4">
    <source>
        <dbReference type="Proteomes" id="UP000594263"/>
    </source>
</evidence>
<dbReference type="SUPFAM" id="SSF55455">
    <property type="entry name" value="SRF-like"/>
    <property type="match status" value="1"/>
</dbReference>
<evidence type="ECO:0000313" key="3">
    <source>
        <dbReference type="EnsemblPlants" id="Kaladp0674s0033.1.v1.1"/>
    </source>
</evidence>
<feature type="region of interest" description="Disordered" evidence="1">
    <location>
        <begin position="171"/>
        <end position="209"/>
    </location>
</feature>
<dbReference type="GO" id="GO:0046983">
    <property type="term" value="F:protein dimerization activity"/>
    <property type="evidence" value="ECO:0007669"/>
    <property type="project" value="InterPro"/>
</dbReference>
<dbReference type="EnsemblPlants" id="Kaladp0674s0033.1.v1.1">
    <property type="protein sequence ID" value="Kaladp0674s0033.1.v1.1"/>
    <property type="gene ID" value="Kaladp0674s0033.v1.1"/>
</dbReference>
<keyword evidence="4" id="KW-1185">Reference proteome</keyword>
<dbReference type="AlphaFoldDB" id="A0A7N0VFG2"/>
<feature type="compositionally biased region" description="Acidic residues" evidence="1">
    <location>
        <begin position="197"/>
        <end position="209"/>
    </location>
</feature>
<sequence length="209" mass="23436">MHQQSHLIFLSFAFLQSEAAMATPVESAASASSIFKEKVEQIRRHLDELRVIYGADACAVIYGPNNGAPQVWPPSAVDFRRVMAKFFGVPPEAAGASRLVSKISLRFLKAKIKRTREELERALRENRRRELTLALYESMEGDGDMTSLSATDLADMVDLIDEQTRKIEELILNNSPVGHPAVDDDVDVEEHQVESSEQTDDDNKYDDEV</sequence>
<feature type="signal peptide" evidence="2">
    <location>
        <begin position="1"/>
        <end position="22"/>
    </location>
</feature>
<organism evidence="3 4">
    <name type="scientific">Kalanchoe fedtschenkoi</name>
    <name type="common">Lavender scallops</name>
    <name type="synonym">South American air plant</name>
    <dbReference type="NCBI Taxonomy" id="63787"/>
    <lineage>
        <taxon>Eukaryota</taxon>
        <taxon>Viridiplantae</taxon>
        <taxon>Streptophyta</taxon>
        <taxon>Embryophyta</taxon>
        <taxon>Tracheophyta</taxon>
        <taxon>Spermatophyta</taxon>
        <taxon>Magnoliopsida</taxon>
        <taxon>eudicotyledons</taxon>
        <taxon>Gunneridae</taxon>
        <taxon>Pentapetalae</taxon>
        <taxon>Saxifragales</taxon>
        <taxon>Crassulaceae</taxon>
        <taxon>Kalanchoe</taxon>
    </lineage>
</organism>
<name>A0A7N0VFG2_KALFE</name>
<dbReference type="InterPro" id="IPR036879">
    <property type="entry name" value="TF_MADSbox_sf"/>
</dbReference>
<accession>A0A7N0VFG2</accession>